<organism evidence="4 5">
    <name type="scientific">Dendrobium nobile</name>
    <name type="common">Orchid</name>
    <dbReference type="NCBI Taxonomy" id="94219"/>
    <lineage>
        <taxon>Eukaryota</taxon>
        <taxon>Viridiplantae</taxon>
        <taxon>Streptophyta</taxon>
        <taxon>Embryophyta</taxon>
        <taxon>Tracheophyta</taxon>
        <taxon>Spermatophyta</taxon>
        <taxon>Magnoliopsida</taxon>
        <taxon>Liliopsida</taxon>
        <taxon>Asparagales</taxon>
        <taxon>Orchidaceae</taxon>
        <taxon>Epidendroideae</taxon>
        <taxon>Malaxideae</taxon>
        <taxon>Dendrobiinae</taxon>
        <taxon>Dendrobium</taxon>
    </lineage>
</organism>
<dbReference type="Gene3D" id="2.90.10.10">
    <property type="entry name" value="Bulb-type lectin domain"/>
    <property type="match status" value="1"/>
</dbReference>
<dbReference type="AlphaFoldDB" id="A0A8T3BIL2"/>
<evidence type="ECO:0000313" key="5">
    <source>
        <dbReference type="Proteomes" id="UP000829196"/>
    </source>
</evidence>
<dbReference type="CDD" id="cd00028">
    <property type="entry name" value="B_lectin"/>
    <property type="match status" value="1"/>
</dbReference>
<feature type="domain" description="Bulb-type lectin" evidence="3">
    <location>
        <begin position="37"/>
        <end position="145"/>
    </location>
</feature>
<comment type="caution">
    <text evidence="4">The sequence shown here is derived from an EMBL/GenBank/DDBJ whole genome shotgun (WGS) entry which is preliminary data.</text>
</comment>
<keyword evidence="5" id="KW-1185">Reference proteome</keyword>
<evidence type="ECO:0000313" key="4">
    <source>
        <dbReference type="EMBL" id="KAI0512224.1"/>
    </source>
</evidence>
<accession>A0A8T3BIL2</accession>
<dbReference type="PROSITE" id="PS50927">
    <property type="entry name" value="BULB_LECTIN"/>
    <property type="match status" value="1"/>
</dbReference>
<keyword evidence="2" id="KW-0732">Signal</keyword>
<feature type="signal peptide" evidence="2">
    <location>
        <begin position="1"/>
        <end position="27"/>
    </location>
</feature>
<feature type="chain" id="PRO_5035822386" description="Bulb-type lectin domain-containing protein" evidence="2">
    <location>
        <begin position="28"/>
        <end position="163"/>
    </location>
</feature>
<feature type="region of interest" description="Disordered" evidence="1">
    <location>
        <begin position="144"/>
        <end position="163"/>
    </location>
</feature>
<dbReference type="SMART" id="SM00108">
    <property type="entry name" value="B_lectin"/>
    <property type="match status" value="1"/>
</dbReference>
<gene>
    <name evidence="4" type="ORF">KFK09_012862</name>
</gene>
<dbReference type="GO" id="GO:0051707">
    <property type="term" value="P:response to other organism"/>
    <property type="evidence" value="ECO:0007669"/>
    <property type="project" value="UniProtKB-ARBA"/>
</dbReference>
<dbReference type="InterPro" id="IPR036426">
    <property type="entry name" value="Bulb-type_lectin_dom_sf"/>
</dbReference>
<protein>
    <recommendedName>
        <fullName evidence="3">Bulb-type lectin domain-containing protein</fullName>
    </recommendedName>
</protein>
<evidence type="ECO:0000256" key="1">
    <source>
        <dbReference type="SAM" id="MobiDB-lite"/>
    </source>
</evidence>
<reference evidence="4" key="1">
    <citation type="journal article" date="2022" name="Front. Genet.">
        <title>Chromosome-Scale Assembly of the Dendrobium nobile Genome Provides Insights Into the Molecular Mechanism of the Biosynthesis of the Medicinal Active Ingredient of Dendrobium.</title>
        <authorList>
            <person name="Xu Q."/>
            <person name="Niu S.-C."/>
            <person name="Li K.-L."/>
            <person name="Zheng P.-J."/>
            <person name="Zhang X.-J."/>
            <person name="Jia Y."/>
            <person name="Liu Y."/>
            <person name="Niu Y.-X."/>
            <person name="Yu L.-H."/>
            <person name="Chen D.-F."/>
            <person name="Zhang G.-Q."/>
        </authorList>
    </citation>
    <scope>NUCLEOTIDE SEQUENCE</scope>
    <source>
        <tissue evidence="4">Leaf</tissue>
    </source>
</reference>
<dbReference type="SMR" id="A0A8T3BIL2"/>
<dbReference type="OrthoDB" id="758731at2759"/>
<evidence type="ECO:0000256" key="2">
    <source>
        <dbReference type="SAM" id="SignalP"/>
    </source>
</evidence>
<dbReference type="InterPro" id="IPR001480">
    <property type="entry name" value="Bulb-type_lectin_dom"/>
</dbReference>
<dbReference type="EMBL" id="JAGYWB010000009">
    <property type="protein sequence ID" value="KAI0512224.1"/>
    <property type="molecule type" value="Genomic_DNA"/>
</dbReference>
<feature type="compositionally biased region" description="Polar residues" evidence="1">
    <location>
        <begin position="152"/>
        <end position="163"/>
    </location>
</feature>
<proteinExistence type="predicted"/>
<sequence length="163" mass="17618">MAINIVSVSTLLSSSILLLLLIASCSSTRFGYPASPGNVLRSGEELSTNKSLSIGNYTLIMQKDCNLVLYENDDAIWESNTSEMGINCSLVLHSNGELHIFSDVGAPVWRTETSQLNGKYALVLQPNGNVVVYGSPIWSTGTHTQRKAMNVPPTNSAPNFENP</sequence>
<name>A0A8T3BIL2_DENNO</name>
<evidence type="ECO:0000259" key="3">
    <source>
        <dbReference type="PROSITE" id="PS50927"/>
    </source>
</evidence>
<dbReference type="Proteomes" id="UP000829196">
    <property type="component" value="Unassembled WGS sequence"/>
</dbReference>
<dbReference type="SUPFAM" id="SSF51110">
    <property type="entry name" value="alpha-D-mannose-specific plant lectins"/>
    <property type="match status" value="1"/>
</dbReference>